<keyword evidence="1 4" id="KW-0808">Transferase</keyword>
<comment type="caution">
    <text evidence="4">The sequence shown here is derived from an EMBL/GenBank/DDBJ whole genome shotgun (WGS) entry which is preliminary data.</text>
</comment>
<dbReference type="Gene3D" id="3.40.367.20">
    <property type="match status" value="1"/>
</dbReference>
<name>A0A8J8FFT6_9BACT</name>
<evidence type="ECO:0000256" key="3">
    <source>
        <dbReference type="RuleBase" id="RU004046"/>
    </source>
</evidence>
<evidence type="ECO:0000256" key="1">
    <source>
        <dbReference type="ARBA" id="ARBA00022679"/>
    </source>
</evidence>
<evidence type="ECO:0000313" key="4">
    <source>
        <dbReference type="EMBL" id="NNV55574.1"/>
    </source>
</evidence>
<keyword evidence="5" id="KW-1185">Reference proteome</keyword>
<dbReference type="CDD" id="cd24008">
    <property type="entry name" value="ASKHA_NBD_GLK"/>
    <property type="match status" value="1"/>
</dbReference>
<keyword evidence="2" id="KW-0418">Kinase</keyword>
<comment type="similarity">
    <text evidence="3">Belongs to the bacterial glucokinase family.</text>
</comment>
<dbReference type="InterPro" id="IPR043129">
    <property type="entry name" value="ATPase_NBD"/>
</dbReference>
<dbReference type="Gene3D" id="3.30.420.40">
    <property type="match status" value="1"/>
</dbReference>
<dbReference type="InterPro" id="IPR003836">
    <property type="entry name" value="Glucokinase"/>
</dbReference>
<dbReference type="GO" id="GO:0005524">
    <property type="term" value="F:ATP binding"/>
    <property type="evidence" value="ECO:0007669"/>
    <property type="project" value="InterPro"/>
</dbReference>
<evidence type="ECO:0000256" key="2">
    <source>
        <dbReference type="ARBA" id="ARBA00022777"/>
    </source>
</evidence>
<dbReference type="NCBIfam" id="TIGR00749">
    <property type="entry name" value="glk"/>
    <property type="match status" value="1"/>
</dbReference>
<dbReference type="GO" id="GO:0004340">
    <property type="term" value="F:glucokinase activity"/>
    <property type="evidence" value="ECO:0007669"/>
    <property type="project" value="UniProtKB-EC"/>
</dbReference>
<proteinExistence type="inferred from homology"/>
<protein>
    <submittedName>
        <fullName evidence="4">Glucokinase</fullName>
        <ecNumber evidence="4">2.7.1.2</ecNumber>
    </submittedName>
</protein>
<accession>A0A8J8FFT6</accession>
<dbReference type="PANTHER" id="PTHR47363:SF1">
    <property type="entry name" value="GLUCOKINASE"/>
    <property type="match status" value="1"/>
</dbReference>
<gene>
    <name evidence="4" type="primary">glk</name>
    <name evidence="4" type="ORF">GD597_08900</name>
</gene>
<dbReference type="EMBL" id="WHPF01000005">
    <property type="protein sequence ID" value="NNV55574.1"/>
    <property type="molecule type" value="Genomic_DNA"/>
</dbReference>
<sequence>MNLPIAFPATTQSIEGVQVLAADLGGTKINIALYQVTNNQLQPVIADRFHSRDFPSFLAVIKAFYQKYPQVVPQHISVGVAGPVIDGVANIVNLNWIVSAKEIAAETGVPVMFLNDLEVTAYGLACLSDADFVCLHTGKEHHHGNIGIVAPGTGLGEAGLFWNGTGYHPFATEGGHTDFAPRTEEDIALYRFIKQTEKVVSIEHILSGPGIVRLFNYMQQVVKMPVAGWLQDAMQGKDASAVISTAAIEGSADICVATMQLFVHHLARECSNLALKFKAIGGLYIGGGIPPKIIPLLQQGNFVPAYLDCDRMQDLTEQIPIYVVMNDQAPLLGAAWYGAHQCGV</sequence>
<dbReference type="GO" id="GO:0005536">
    <property type="term" value="F:D-glucose binding"/>
    <property type="evidence" value="ECO:0007669"/>
    <property type="project" value="InterPro"/>
</dbReference>
<dbReference type="PANTHER" id="PTHR47363">
    <property type="entry name" value="GLUCOKINASE"/>
    <property type="match status" value="1"/>
</dbReference>
<evidence type="ECO:0000313" key="5">
    <source>
        <dbReference type="Proteomes" id="UP000598971"/>
    </source>
</evidence>
<dbReference type="Pfam" id="PF02685">
    <property type="entry name" value="Glucokinase"/>
    <property type="match status" value="1"/>
</dbReference>
<dbReference type="GO" id="GO:0006096">
    <property type="term" value="P:glycolytic process"/>
    <property type="evidence" value="ECO:0007669"/>
    <property type="project" value="InterPro"/>
</dbReference>
<dbReference type="SUPFAM" id="SSF53067">
    <property type="entry name" value="Actin-like ATPase domain"/>
    <property type="match status" value="1"/>
</dbReference>
<dbReference type="AlphaFoldDB" id="A0A8J8FFT6"/>
<dbReference type="Proteomes" id="UP000598971">
    <property type="component" value="Unassembled WGS sequence"/>
</dbReference>
<dbReference type="RefSeq" id="WP_171607493.1">
    <property type="nucleotide sequence ID" value="NZ_WHPF01000005.1"/>
</dbReference>
<dbReference type="EC" id="2.7.1.2" evidence="4"/>
<reference evidence="4" key="1">
    <citation type="submission" date="2019-10" db="EMBL/GenBank/DDBJ databases">
        <title>Draft genome sequence of Panacibacter sp. KCS-6.</title>
        <authorList>
            <person name="Yim K.J."/>
        </authorList>
    </citation>
    <scope>NUCLEOTIDE SEQUENCE</scope>
    <source>
        <strain evidence="4">KCS-6</strain>
    </source>
</reference>
<organism evidence="4 5">
    <name type="scientific">Limnovirga soli</name>
    <dbReference type="NCBI Taxonomy" id="2656915"/>
    <lineage>
        <taxon>Bacteria</taxon>
        <taxon>Pseudomonadati</taxon>
        <taxon>Bacteroidota</taxon>
        <taxon>Chitinophagia</taxon>
        <taxon>Chitinophagales</taxon>
        <taxon>Chitinophagaceae</taxon>
        <taxon>Limnovirga</taxon>
    </lineage>
</organism>